<sequence length="515" mass="54954">MSGTTADKAVPADVLVIGAGPTGLTLACDLARRGVDVRVVERFDRPSVSSRGKGLQPRSLEILDDLGVAGDILTRGVTKLPVRMINADGTVVDREPIATPIPDPTTTPYPELVWIAEFDVEGPLRDRLALDGVHVEFATAATALEQHEDHVVVHVDSPRGPESIRARWVVGADGGKSTVRHCLGLPFDGFTMDDYWYLGDLRLEGLDHGRQYILPTPQGMIGLTPLPTTDLWQWQSTIKAGADLEEPTMRLYQGLLDDHLGTGRVTITDATWLSLYRANVRLAPRYRVGRVFLAGDAAHAHSPAGAQGMNTGIQDSWNLAWKLDAVLAGTGAELLDTYEQERRPVAAAVLELSTSRMRTFVDTAADGADGVNKGLAGMGGDVTTGLAISYPAGPVSLDGTSAERAPYAAGLRGPGFAGSTFDLFRGPHWTIIVFCDSANSTDSFTGLPAGVHVHRIGTGAILDPMSTAATRFGAGPDSVVLIRPDGYIAARVPLWEATRVRDHLQGLTTHQSVLA</sequence>
<feature type="domain" description="FAD-binding" evidence="4">
    <location>
        <begin position="12"/>
        <end position="351"/>
    </location>
</feature>
<keyword evidence="2" id="KW-0285">Flavoprotein</keyword>
<protein>
    <submittedName>
        <fullName evidence="5">3-(3-hydroxyphenyl)propionate hydroxylase</fullName>
    </submittedName>
</protein>
<dbReference type="Proteomes" id="UP000603200">
    <property type="component" value="Unassembled WGS sequence"/>
</dbReference>
<dbReference type="InterPro" id="IPR036188">
    <property type="entry name" value="FAD/NAD-bd_sf"/>
</dbReference>
<dbReference type="EMBL" id="BOMN01000001">
    <property type="protein sequence ID" value="GIE16982.1"/>
    <property type="molecule type" value="Genomic_DNA"/>
</dbReference>
<dbReference type="PANTHER" id="PTHR43004">
    <property type="entry name" value="TRK SYSTEM POTASSIUM UPTAKE PROTEIN"/>
    <property type="match status" value="1"/>
</dbReference>
<dbReference type="Pfam" id="PF01494">
    <property type="entry name" value="FAD_binding_3"/>
    <property type="match status" value="1"/>
</dbReference>
<evidence type="ECO:0000256" key="3">
    <source>
        <dbReference type="ARBA" id="ARBA00022827"/>
    </source>
</evidence>
<evidence type="ECO:0000313" key="5">
    <source>
        <dbReference type="EMBL" id="GIE16982.1"/>
    </source>
</evidence>
<evidence type="ECO:0000256" key="2">
    <source>
        <dbReference type="ARBA" id="ARBA00022630"/>
    </source>
</evidence>
<accession>A0ABQ3ZEJ6</accession>
<dbReference type="RefSeq" id="WP_203834300.1">
    <property type="nucleotide sequence ID" value="NZ_BAAATV010000001.1"/>
</dbReference>
<comment type="caution">
    <text evidence="5">The sequence shown here is derived from an EMBL/GenBank/DDBJ whole genome shotgun (WGS) entry which is preliminary data.</text>
</comment>
<keyword evidence="3" id="KW-0274">FAD</keyword>
<dbReference type="PRINTS" id="PR00420">
    <property type="entry name" value="RNGMNOXGNASE"/>
</dbReference>
<proteinExistence type="predicted"/>
<keyword evidence="6" id="KW-1185">Reference proteome</keyword>
<evidence type="ECO:0000259" key="4">
    <source>
        <dbReference type="Pfam" id="PF01494"/>
    </source>
</evidence>
<evidence type="ECO:0000256" key="1">
    <source>
        <dbReference type="ARBA" id="ARBA00001974"/>
    </source>
</evidence>
<dbReference type="Gene3D" id="3.40.30.120">
    <property type="match status" value="1"/>
</dbReference>
<dbReference type="InterPro" id="IPR050641">
    <property type="entry name" value="RIFMO-like"/>
</dbReference>
<organism evidence="5 6">
    <name type="scientific">Winogradskya humida</name>
    <dbReference type="NCBI Taxonomy" id="113566"/>
    <lineage>
        <taxon>Bacteria</taxon>
        <taxon>Bacillati</taxon>
        <taxon>Actinomycetota</taxon>
        <taxon>Actinomycetes</taxon>
        <taxon>Micromonosporales</taxon>
        <taxon>Micromonosporaceae</taxon>
        <taxon>Winogradskya</taxon>
    </lineage>
</organism>
<evidence type="ECO:0000313" key="6">
    <source>
        <dbReference type="Proteomes" id="UP000603200"/>
    </source>
</evidence>
<dbReference type="NCBIfam" id="NF004832">
    <property type="entry name" value="PRK06184.1"/>
    <property type="match status" value="1"/>
</dbReference>
<dbReference type="Gene3D" id="3.50.50.60">
    <property type="entry name" value="FAD/NAD(P)-binding domain"/>
    <property type="match status" value="1"/>
</dbReference>
<comment type="cofactor">
    <cofactor evidence="1">
        <name>FAD</name>
        <dbReference type="ChEBI" id="CHEBI:57692"/>
    </cofactor>
</comment>
<reference evidence="5 6" key="1">
    <citation type="submission" date="2021-01" db="EMBL/GenBank/DDBJ databases">
        <title>Whole genome shotgun sequence of Actinoplanes humidus NBRC 14915.</title>
        <authorList>
            <person name="Komaki H."/>
            <person name="Tamura T."/>
        </authorList>
    </citation>
    <scope>NUCLEOTIDE SEQUENCE [LARGE SCALE GENOMIC DNA]</scope>
    <source>
        <strain evidence="5 6">NBRC 14915</strain>
    </source>
</reference>
<gene>
    <name evidence="5" type="primary">mhpA</name>
    <name evidence="5" type="ORF">Ahu01nite_000840</name>
</gene>
<dbReference type="SUPFAM" id="SSF51905">
    <property type="entry name" value="FAD/NAD(P)-binding domain"/>
    <property type="match status" value="1"/>
</dbReference>
<dbReference type="Gene3D" id="3.30.70.2450">
    <property type="match status" value="1"/>
</dbReference>
<dbReference type="PANTHER" id="PTHR43004:SF19">
    <property type="entry name" value="BINDING MONOOXYGENASE, PUTATIVE (JCVI)-RELATED"/>
    <property type="match status" value="1"/>
</dbReference>
<name>A0ABQ3ZEJ6_9ACTN</name>
<dbReference type="InterPro" id="IPR002938">
    <property type="entry name" value="FAD-bd"/>
</dbReference>